<evidence type="ECO:0000313" key="4">
    <source>
        <dbReference type="EMBL" id="PSW07441.1"/>
    </source>
</evidence>
<dbReference type="PANTHER" id="PTHR33747:SF1">
    <property type="entry name" value="ADENYLATE CYCLASE-ASSOCIATED CAP C-TERMINAL DOMAIN-CONTAINING PROTEIN"/>
    <property type="match status" value="1"/>
</dbReference>
<evidence type="ECO:0000256" key="2">
    <source>
        <dbReference type="HAMAP-Rule" id="MF_00612"/>
    </source>
</evidence>
<dbReference type="Gene3D" id="3.10.450.50">
    <property type="match status" value="1"/>
</dbReference>
<reference evidence="4 5" key="1">
    <citation type="submission" date="2018-03" db="EMBL/GenBank/DDBJ databases">
        <title>Whole genome sequencing of Histamine producing bacteria.</title>
        <authorList>
            <person name="Butler K."/>
        </authorList>
    </citation>
    <scope>NUCLEOTIDE SEQUENCE [LARGE SCALE GENOMIC DNA]</scope>
    <source>
        <strain evidence="4 5">DSM 16190</strain>
    </source>
</reference>
<gene>
    <name evidence="4" type="ORF">C9I89_01630</name>
</gene>
<dbReference type="EMBL" id="PYMC01000001">
    <property type="protein sequence ID" value="PSW07441.1"/>
    <property type="molecule type" value="Genomic_DNA"/>
</dbReference>
<evidence type="ECO:0000259" key="3">
    <source>
        <dbReference type="Pfam" id="PF17775"/>
    </source>
</evidence>
<dbReference type="SUPFAM" id="SSF103642">
    <property type="entry name" value="Sec-C motif"/>
    <property type="match status" value="1"/>
</dbReference>
<dbReference type="InterPro" id="IPR023006">
    <property type="entry name" value="YchJ-like"/>
</dbReference>
<dbReference type="SUPFAM" id="SSF54427">
    <property type="entry name" value="NTF2-like"/>
    <property type="match status" value="1"/>
</dbReference>
<dbReference type="OrthoDB" id="21421at2"/>
<dbReference type="NCBIfam" id="NF002592">
    <property type="entry name" value="PRK02250.1"/>
    <property type="match status" value="1"/>
</dbReference>
<dbReference type="Pfam" id="PF17775">
    <property type="entry name" value="YchJ_M-like"/>
    <property type="match status" value="1"/>
</dbReference>
<name>A0A2T3N4R6_9GAMM</name>
<dbReference type="AlphaFoldDB" id="A0A2T3N4R6"/>
<dbReference type="InterPro" id="IPR004027">
    <property type="entry name" value="SEC_C_motif"/>
</dbReference>
<dbReference type="PANTHER" id="PTHR33747">
    <property type="entry name" value="UPF0225 PROTEIN SCO1677"/>
    <property type="match status" value="1"/>
</dbReference>
<sequence length="180" mass="20154">MSNPQEPCPCGSQKSLAECCQPIHLSAIQAEHPERLMRARYSAHVLGLVDFVIATYHPSCQAEQYREAIAESVDSQWLGLDVISSEIADTGEGFVEFKAYYQEGKKQYCLHERSRFLREPVNGEQQWFYIDGDYPESSTQEPPLSHESTAPVVSPTVSNKVCRNDPCPCGSGKKFKKCCS</sequence>
<accession>A0A2T3N4R6</accession>
<protein>
    <recommendedName>
        <fullName evidence="2">UPF0225 protein C9I89_01630</fullName>
    </recommendedName>
</protein>
<organism evidence="4 5">
    <name type="scientific">Photobacterium lipolyticum</name>
    <dbReference type="NCBI Taxonomy" id="266810"/>
    <lineage>
        <taxon>Bacteria</taxon>
        <taxon>Pseudomonadati</taxon>
        <taxon>Pseudomonadota</taxon>
        <taxon>Gammaproteobacteria</taxon>
        <taxon>Vibrionales</taxon>
        <taxon>Vibrionaceae</taxon>
        <taxon>Photobacterium</taxon>
    </lineage>
</organism>
<keyword evidence="5" id="KW-1185">Reference proteome</keyword>
<dbReference type="Pfam" id="PF02810">
    <property type="entry name" value="SEC-C"/>
    <property type="match status" value="2"/>
</dbReference>
<dbReference type="HAMAP" id="MF_00612">
    <property type="entry name" value="UPF0225"/>
    <property type="match status" value="1"/>
</dbReference>
<dbReference type="InterPro" id="IPR048469">
    <property type="entry name" value="YchJ-like_M"/>
</dbReference>
<comment type="caution">
    <text evidence="4">The sequence shown here is derived from an EMBL/GenBank/DDBJ whole genome shotgun (WGS) entry which is preliminary data.</text>
</comment>
<dbReference type="RefSeq" id="WP_107281592.1">
    <property type="nucleotide sequence ID" value="NZ_PYMC01000001.1"/>
</dbReference>
<proteinExistence type="inferred from homology"/>
<evidence type="ECO:0000313" key="5">
    <source>
        <dbReference type="Proteomes" id="UP000240904"/>
    </source>
</evidence>
<dbReference type="InterPro" id="IPR032710">
    <property type="entry name" value="NTF2-like_dom_sf"/>
</dbReference>
<feature type="domain" description="YchJ-like middle NTF2-like" evidence="3">
    <location>
        <begin position="33"/>
        <end position="132"/>
    </location>
</feature>
<comment type="similarity">
    <text evidence="1 2">Belongs to the UPF0225 family.</text>
</comment>
<evidence type="ECO:0000256" key="1">
    <source>
        <dbReference type="ARBA" id="ARBA00010839"/>
    </source>
</evidence>
<dbReference type="Proteomes" id="UP000240904">
    <property type="component" value="Unassembled WGS sequence"/>
</dbReference>